<sequence length="228" mass="25534">MGTLSDQDYGSDRLADRSDGTGGALGGGSPRLIGRFRRQKIFFYQEDRQEARRCHLLQVLLPVNSSLTCSLETLICGMKLIALPYFLVHLSFLYVDLLETVIHDLGLAIGASRHPQFSPMTETHGFSLPLTYFPVCILVCRYCRRAKGVFKELGKDPFVVELDQRVPFTHTFAIKAQTKCSDLPKKDLLTDDGPEIQDALSEFIDTVEAYESGKLQTLLGIDTKEDLK</sequence>
<name>A0A8J5HU93_ZINOF</name>
<dbReference type="Gene3D" id="3.40.30.10">
    <property type="entry name" value="Glutaredoxin"/>
    <property type="match status" value="1"/>
</dbReference>
<reference evidence="2 3" key="1">
    <citation type="submission" date="2020-08" db="EMBL/GenBank/DDBJ databases">
        <title>Plant Genome Project.</title>
        <authorList>
            <person name="Zhang R.-G."/>
        </authorList>
    </citation>
    <scope>NUCLEOTIDE SEQUENCE [LARGE SCALE GENOMIC DNA]</scope>
    <source>
        <tissue evidence="2">Rhizome</tissue>
    </source>
</reference>
<comment type="caution">
    <text evidence="2">The sequence shown here is derived from an EMBL/GenBank/DDBJ whole genome shotgun (WGS) entry which is preliminary data.</text>
</comment>
<evidence type="ECO:0000313" key="3">
    <source>
        <dbReference type="Proteomes" id="UP000734854"/>
    </source>
</evidence>
<keyword evidence="3" id="KW-1185">Reference proteome</keyword>
<dbReference type="EMBL" id="JACMSC010000002">
    <property type="protein sequence ID" value="KAG6531662.1"/>
    <property type="molecule type" value="Genomic_DNA"/>
</dbReference>
<gene>
    <name evidence="2" type="ORF">ZIOFF_005478</name>
</gene>
<dbReference type="PANTHER" id="PTHR45694:SF5">
    <property type="entry name" value="GLUTAREDOXIN 2"/>
    <property type="match status" value="1"/>
</dbReference>
<dbReference type="GO" id="GO:0005737">
    <property type="term" value="C:cytoplasm"/>
    <property type="evidence" value="ECO:0007669"/>
    <property type="project" value="TreeGrafter"/>
</dbReference>
<organism evidence="2 3">
    <name type="scientific">Zingiber officinale</name>
    <name type="common">Ginger</name>
    <name type="synonym">Amomum zingiber</name>
    <dbReference type="NCBI Taxonomy" id="94328"/>
    <lineage>
        <taxon>Eukaryota</taxon>
        <taxon>Viridiplantae</taxon>
        <taxon>Streptophyta</taxon>
        <taxon>Embryophyta</taxon>
        <taxon>Tracheophyta</taxon>
        <taxon>Spermatophyta</taxon>
        <taxon>Magnoliopsida</taxon>
        <taxon>Liliopsida</taxon>
        <taxon>Zingiberales</taxon>
        <taxon>Zingiberaceae</taxon>
        <taxon>Zingiber</taxon>
    </lineage>
</organism>
<dbReference type="GO" id="GO:0034599">
    <property type="term" value="P:cellular response to oxidative stress"/>
    <property type="evidence" value="ECO:0007669"/>
    <property type="project" value="TreeGrafter"/>
</dbReference>
<accession>A0A8J5HU93</accession>
<dbReference type="GO" id="GO:0015038">
    <property type="term" value="F:glutathione disulfide oxidoreductase activity"/>
    <property type="evidence" value="ECO:0007669"/>
    <property type="project" value="TreeGrafter"/>
</dbReference>
<evidence type="ECO:0000256" key="1">
    <source>
        <dbReference type="SAM" id="MobiDB-lite"/>
    </source>
</evidence>
<dbReference type="AlphaFoldDB" id="A0A8J5HU93"/>
<dbReference type="PANTHER" id="PTHR45694">
    <property type="entry name" value="GLUTAREDOXIN 2"/>
    <property type="match status" value="1"/>
</dbReference>
<evidence type="ECO:0000313" key="2">
    <source>
        <dbReference type="EMBL" id="KAG6531662.1"/>
    </source>
</evidence>
<feature type="region of interest" description="Disordered" evidence="1">
    <location>
        <begin position="1"/>
        <end position="26"/>
    </location>
</feature>
<feature type="compositionally biased region" description="Basic and acidic residues" evidence="1">
    <location>
        <begin position="10"/>
        <end position="19"/>
    </location>
</feature>
<protein>
    <submittedName>
        <fullName evidence="2">Uncharacterized protein</fullName>
    </submittedName>
</protein>
<proteinExistence type="predicted"/>
<dbReference type="Proteomes" id="UP000734854">
    <property type="component" value="Unassembled WGS sequence"/>
</dbReference>